<keyword evidence="7 10" id="KW-0460">Magnesium</keyword>
<evidence type="ECO:0000313" key="13">
    <source>
        <dbReference type="EMBL" id="QDU95926.1"/>
    </source>
</evidence>
<dbReference type="Gene3D" id="3.10.520.10">
    <property type="entry name" value="ApbE-like domains"/>
    <property type="match status" value="1"/>
</dbReference>
<evidence type="ECO:0000256" key="3">
    <source>
        <dbReference type="ARBA" id="ARBA00022630"/>
    </source>
</evidence>
<dbReference type="InterPro" id="IPR003374">
    <property type="entry name" value="ApbE-like_sf"/>
</dbReference>
<evidence type="ECO:0000256" key="12">
    <source>
        <dbReference type="SAM" id="SignalP"/>
    </source>
</evidence>
<dbReference type="RefSeq" id="WP_197442360.1">
    <property type="nucleotide sequence ID" value="NZ_CP036433.1"/>
</dbReference>
<comment type="similarity">
    <text evidence="10">Belongs to the ApbE family.</text>
</comment>
<dbReference type="Pfam" id="PF02424">
    <property type="entry name" value="ApbE"/>
    <property type="match status" value="1"/>
</dbReference>
<evidence type="ECO:0000256" key="2">
    <source>
        <dbReference type="ARBA" id="ARBA00016337"/>
    </source>
</evidence>
<comment type="catalytic activity">
    <reaction evidence="9 10">
        <text>L-threonyl-[protein] + FAD = FMN-L-threonyl-[protein] + AMP + H(+)</text>
        <dbReference type="Rhea" id="RHEA:36847"/>
        <dbReference type="Rhea" id="RHEA-COMP:11060"/>
        <dbReference type="Rhea" id="RHEA-COMP:11061"/>
        <dbReference type="ChEBI" id="CHEBI:15378"/>
        <dbReference type="ChEBI" id="CHEBI:30013"/>
        <dbReference type="ChEBI" id="CHEBI:57692"/>
        <dbReference type="ChEBI" id="CHEBI:74257"/>
        <dbReference type="ChEBI" id="CHEBI:456215"/>
        <dbReference type="EC" id="2.7.1.180"/>
    </reaction>
</comment>
<keyword evidence="6 10" id="KW-0274">FAD</keyword>
<evidence type="ECO:0000256" key="4">
    <source>
        <dbReference type="ARBA" id="ARBA00022679"/>
    </source>
</evidence>
<evidence type="ECO:0000256" key="6">
    <source>
        <dbReference type="ARBA" id="ARBA00022827"/>
    </source>
</evidence>
<dbReference type="PANTHER" id="PTHR30040:SF2">
    <property type="entry name" value="FAD:PROTEIN FMN TRANSFERASE"/>
    <property type="match status" value="1"/>
</dbReference>
<feature type="binding site" evidence="11">
    <location>
        <position position="183"/>
    </location>
    <ligand>
        <name>Mg(2+)</name>
        <dbReference type="ChEBI" id="CHEBI:18420"/>
    </ligand>
</feature>
<comment type="cofactor">
    <cofactor evidence="11">
        <name>Mg(2+)</name>
        <dbReference type="ChEBI" id="CHEBI:18420"/>
    </cofactor>
    <cofactor evidence="11">
        <name>Mn(2+)</name>
        <dbReference type="ChEBI" id="CHEBI:29035"/>
    </cofactor>
    <text evidence="11">Magnesium. Can also use manganese.</text>
</comment>
<gene>
    <name evidence="13" type="primary">apbE_2</name>
    <name evidence="13" type="ORF">Pla8534_37450</name>
</gene>
<evidence type="ECO:0000256" key="1">
    <source>
        <dbReference type="ARBA" id="ARBA00011955"/>
    </source>
</evidence>
<feature type="signal peptide" evidence="12">
    <location>
        <begin position="1"/>
        <end position="31"/>
    </location>
</feature>
<keyword evidence="3 10" id="KW-0285">Flavoprotein</keyword>
<accession>A0A518DVR2</accession>
<keyword evidence="13" id="KW-0449">Lipoprotein</keyword>
<evidence type="ECO:0000256" key="9">
    <source>
        <dbReference type="ARBA" id="ARBA00048540"/>
    </source>
</evidence>
<evidence type="ECO:0000313" key="14">
    <source>
        <dbReference type="Proteomes" id="UP000317648"/>
    </source>
</evidence>
<dbReference type="SUPFAM" id="SSF143631">
    <property type="entry name" value="ApbE-like"/>
    <property type="match status" value="1"/>
</dbReference>
<keyword evidence="12" id="KW-0732">Signal</keyword>
<organism evidence="13 14">
    <name type="scientific">Lignipirellula cremea</name>
    <dbReference type="NCBI Taxonomy" id="2528010"/>
    <lineage>
        <taxon>Bacteria</taxon>
        <taxon>Pseudomonadati</taxon>
        <taxon>Planctomycetota</taxon>
        <taxon>Planctomycetia</taxon>
        <taxon>Pirellulales</taxon>
        <taxon>Pirellulaceae</taxon>
        <taxon>Lignipirellula</taxon>
    </lineage>
</organism>
<proteinExistence type="inferred from homology"/>
<name>A0A518DVR2_9BACT</name>
<evidence type="ECO:0000256" key="11">
    <source>
        <dbReference type="PIRSR" id="PIRSR006268-2"/>
    </source>
</evidence>
<reference evidence="13 14" key="1">
    <citation type="submission" date="2019-02" db="EMBL/GenBank/DDBJ databases">
        <title>Deep-cultivation of Planctomycetes and their phenomic and genomic characterization uncovers novel biology.</title>
        <authorList>
            <person name="Wiegand S."/>
            <person name="Jogler M."/>
            <person name="Boedeker C."/>
            <person name="Pinto D."/>
            <person name="Vollmers J."/>
            <person name="Rivas-Marin E."/>
            <person name="Kohn T."/>
            <person name="Peeters S.H."/>
            <person name="Heuer A."/>
            <person name="Rast P."/>
            <person name="Oberbeckmann S."/>
            <person name="Bunk B."/>
            <person name="Jeske O."/>
            <person name="Meyerdierks A."/>
            <person name="Storesund J.E."/>
            <person name="Kallscheuer N."/>
            <person name="Luecker S."/>
            <person name="Lage O.M."/>
            <person name="Pohl T."/>
            <person name="Merkel B.J."/>
            <person name="Hornburger P."/>
            <person name="Mueller R.-W."/>
            <person name="Bruemmer F."/>
            <person name="Labrenz M."/>
            <person name="Spormann A.M."/>
            <person name="Op den Camp H."/>
            <person name="Overmann J."/>
            <person name="Amann R."/>
            <person name="Jetten M.S.M."/>
            <person name="Mascher T."/>
            <person name="Medema M.H."/>
            <person name="Devos D.P."/>
            <person name="Kaster A.-K."/>
            <person name="Ovreas L."/>
            <person name="Rohde M."/>
            <person name="Galperin M.Y."/>
            <person name="Jogler C."/>
        </authorList>
    </citation>
    <scope>NUCLEOTIDE SEQUENCE [LARGE SCALE GENOMIC DNA]</scope>
    <source>
        <strain evidence="13 14">Pla85_3_4</strain>
    </source>
</reference>
<feature type="binding site" evidence="11">
    <location>
        <position position="293"/>
    </location>
    <ligand>
        <name>Mg(2+)</name>
        <dbReference type="ChEBI" id="CHEBI:18420"/>
    </ligand>
</feature>
<evidence type="ECO:0000256" key="8">
    <source>
        <dbReference type="ARBA" id="ARBA00031306"/>
    </source>
</evidence>
<dbReference type="KEGG" id="lcre:Pla8534_37450"/>
<evidence type="ECO:0000256" key="7">
    <source>
        <dbReference type="ARBA" id="ARBA00022842"/>
    </source>
</evidence>
<protein>
    <recommendedName>
        <fullName evidence="2 10">FAD:protein FMN transferase</fullName>
        <ecNumber evidence="1 10">2.7.1.180</ecNumber>
    </recommendedName>
    <alternativeName>
        <fullName evidence="8 10">Flavin transferase</fullName>
    </alternativeName>
</protein>
<keyword evidence="4 10" id="KW-0808">Transferase</keyword>
<keyword evidence="5 10" id="KW-0479">Metal-binding</keyword>
<dbReference type="PIRSF" id="PIRSF006268">
    <property type="entry name" value="ApbE"/>
    <property type="match status" value="1"/>
</dbReference>
<dbReference type="Proteomes" id="UP000317648">
    <property type="component" value="Chromosome"/>
</dbReference>
<feature type="binding site" evidence="11">
    <location>
        <position position="297"/>
    </location>
    <ligand>
        <name>Mg(2+)</name>
        <dbReference type="ChEBI" id="CHEBI:18420"/>
    </ligand>
</feature>
<keyword evidence="14" id="KW-1185">Reference proteome</keyword>
<evidence type="ECO:0000256" key="5">
    <source>
        <dbReference type="ARBA" id="ARBA00022723"/>
    </source>
</evidence>
<dbReference type="PANTHER" id="PTHR30040">
    <property type="entry name" value="THIAMINE BIOSYNTHESIS LIPOPROTEIN APBE"/>
    <property type="match status" value="1"/>
</dbReference>
<feature type="chain" id="PRO_5039928749" description="FAD:protein FMN transferase" evidence="12">
    <location>
        <begin position="32"/>
        <end position="336"/>
    </location>
</feature>
<sequence length="336" mass="36131" precursor="true">MISNRRQFFCVAAGGAVCWPLVHSLAGQAFASEDGQPLAVARRTSWALGSDVSMVALHADEATARAAIDAAFAELERVEQVMSIYRPDSQLSQLNRTGRLDRPHRYLVEVLREAEDVSRRSEGAFDITVQPLWSLYYEAQKANRLPAADEVAAARRQVDWRRVETTAARIRLHGQGTQITLNGIAQGFAADKARDAIQQHGVQHALINTGEIGALGRTADGQPWTVGIQHPRRPSAYLSLAKLAGRSLATSGDYATTFSPDFRQNHLLDPHAGCSPTELASVSVAAPSAMTADALSTAIAVLGPARGEELAAQLPGVDVLLVQKDGRIRRSGGFPV</sequence>
<dbReference type="GO" id="GO:0016740">
    <property type="term" value="F:transferase activity"/>
    <property type="evidence" value="ECO:0007669"/>
    <property type="project" value="UniProtKB-UniRule"/>
</dbReference>
<dbReference type="EC" id="2.7.1.180" evidence="1 10"/>
<dbReference type="EMBL" id="CP036433">
    <property type="protein sequence ID" value="QDU95926.1"/>
    <property type="molecule type" value="Genomic_DNA"/>
</dbReference>
<dbReference type="InterPro" id="IPR024932">
    <property type="entry name" value="ApbE"/>
</dbReference>
<evidence type="ECO:0000256" key="10">
    <source>
        <dbReference type="PIRNR" id="PIRNR006268"/>
    </source>
</evidence>
<dbReference type="GO" id="GO:0046872">
    <property type="term" value="F:metal ion binding"/>
    <property type="evidence" value="ECO:0007669"/>
    <property type="project" value="UniProtKB-UniRule"/>
</dbReference>
<dbReference type="AlphaFoldDB" id="A0A518DVR2"/>